<dbReference type="Proteomes" id="UP000198809">
    <property type="component" value="Unassembled WGS sequence"/>
</dbReference>
<protein>
    <submittedName>
        <fullName evidence="1">Uncharacterized protein</fullName>
    </submittedName>
</protein>
<name>A0A1H8UVX9_9BACL</name>
<reference evidence="1 2" key="1">
    <citation type="submission" date="2016-10" db="EMBL/GenBank/DDBJ databases">
        <authorList>
            <person name="de Groot N.N."/>
        </authorList>
    </citation>
    <scope>NUCLEOTIDE SEQUENCE [LARGE SCALE GENOMIC DNA]</scope>
    <source>
        <strain evidence="1 2">CGMCC 1.10238</strain>
    </source>
</reference>
<sequence>MTPAIIKSHTAQKGLCGICSNGGQLERRNDGALVFIFYKLLGFRGSQRGSQLLDRALVLVLRTGDKQIRIWGIFVKYFLKVIVYFITILEALAELFIAVTEDFGQSFAYHFKSLAQILQMLVQILKLDFIVQALMPLP</sequence>
<accession>A0A1H8UVX9</accession>
<proteinExistence type="predicted"/>
<dbReference type="EMBL" id="FODH01000019">
    <property type="protein sequence ID" value="SEP07311.1"/>
    <property type="molecule type" value="Genomic_DNA"/>
</dbReference>
<evidence type="ECO:0000313" key="2">
    <source>
        <dbReference type="Proteomes" id="UP000198809"/>
    </source>
</evidence>
<dbReference type="AlphaFoldDB" id="A0A1H8UVX9"/>
<organism evidence="1 2">
    <name type="scientific">Paenibacillus sophorae</name>
    <dbReference type="NCBI Taxonomy" id="1333845"/>
    <lineage>
        <taxon>Bacteria</taxon>
        <taxon>Bacillati</taxon>
        <taxon>Bacillota</taxon>
        <taxon>Bacilli</taxon>
        <taxon>Bacillales</taxon>
        <taxon>Paenibacillaceae</taxon>
        <taxon>Paenibacillus</taxon>
    </lineage>
</organism>
<evidence type="ECO:0000313" key="1">
    <source>
        <dbReference type="EMBL" id="SEP07311.1"/>
    </source>
</evidence>
<gene>
    <name evidence="1" type="ORF">SAMN04487895_11965</name>
</gene>